<evidence type="ECO:0000256" key="7">
    <source>
        <dbReference type="ARBA" id="ARBA00048258"/>
    </source>
</evidence>
<comment type="function">
    <text evidence="8">Catalyzes the condensation of pantoate with beta-alanine in an ATP-dependent reaction via a pantoyl-adenylate intermediate.</text>
</comment>
<evidence type="ECO:0000313" key="10">
    <source>
        <dbReference type="Proteomes" id="UP000001556"/>
    </source>
</evidence>
<dbReference type="InterPro" id="IPR042176">
    <property type="entry name" value="Pantoate_ligase_C"/>
</dbReference>
<feature type="binding site" evidence="8">
    <location>
        <position position="61"/>
    </location>
    <ligand>
        <name>beta-alanine</name>
        <dbReference type="ChEBI" id="CHEBI:57966"/>
    </ligand>
</feature>
<feature type="binding site" evidence="8">
    <location>
        <begin position="184"/>
        <end position="187"/>
    </location>
    <ligand>
        <name>ATP</name>
        <dbReference type="ChEBI" id="CHEBI:30616"/>
    </ligand>
</feature>
<dbReference type="HOGENOM" id="CLU_047148_0_0_9"/>
<feature type="binding site" evidence="8">
    <location>
        <begin position="147"/>
        <end position="150"/>
    </location>
    <ligand>
        <name>ATP</name>
        <dbReference type="ChEBI" id="CHEBI:30616"/>
    </ligand>
</feature>
<gene>
    <name evidence="8" type="primary">panC</name>
    <name evidence="9" type="ordered locus">Dred_0161</name>
</gene>
<keyword evidence="10" id="KW-1185">Reference proteome</keyword>
<dbReference type="EC" id="6.3.2.1" evidence="8"/>
<comment type="miscellaneous">
    <text evidence="8">The reaction proceeds by a bi uni uni bi ping pong mechanism.</text>
</comment>
<organism evidence="9 10">
    <name type="scientific">Desulforamulus reducens (strain ATCC BAA-1160 / DSM 100696 / MI-1)</name>
    <name type="common">Desulfotomaculum reducens</name>
    <dbReference type="NCBI Taxonomy" id="349161"/>
    <lineage>
        <taxon>Bacteria</taxon>
        <taxon>Bacillati</taxon>
        <taxon>Bacillota</taxon>
        <taxon>Clostridia</taxon>
        <taxon>Eubacteriales</taxon>
        <taxon>Peptococcaceae</taxon>
        <taxon>Desulforamulus</taxon>
    </lineage>
</organism>
<evidence type="ECO:0000256" key="1">
    <source>
        <dbReference type="ARBA" id="ARBA00004990"/>
    </source>
</evidence>
<dbReference type="Gene3D" id="3.40.50.620">
    <property type="entry name" value="HUPs"/>
    <property type="match status" value="1"/>
</dbReference>
<evidence type="ECO:0000256" key="2">
    <source>
        <dbReference type="ARBA" id="ARBA00009256"/>
    </source>
</evidence>
<proteinExistence type="inferred from homology"/>
<name>A4J0V7_DESRM</name>
<dbReference type="SUPFAM" id="SSF52374">
    <property type="entry name" value="Nucleotidylyl transferase"/>
    <property type="match status" value="1"/>
</dbReference>
<dbReference type="HAMAP" id="MF_00158">
    <property type="entry name" value="PanC"/>
    <property type="match status" value="1"/>
</dbReference>
<dbReference type="KEGG" id="drm:Dred_0161"/>
<sequence>MRLFKTVDEVRSFINSVRREGKTVGLVPTMGYLHQGHLSLVHEAKRSCDVVIVSIFVNPTQFDPNEDYQTYPRDLQRDVALVADAGVEAIFAPEAEEMYSQGFSSFVDVTGVSECLCGASRPGHFRGVATVVTKLFNIVLPDAAFFGQKDFQQVMVIKRMVADLNMSVQIIDVPIVREEDGLALSSRNVYLSQEERKAALVLHRSLHLAKEQVNEGERSAQQIKERIIKEIQAEPLANIDYVEILSVPDLKPIEIIKGNVLLALAVRFGKTRLIDNSILEA</sequence>
<dbReference type="STRING" id="349161.Dred_0161"/>
<feature type="active site" description="Proton donor" evidence="8">
    <location>
        <position position="37"/>
    </location>
</feature>
<evidence type="ECO:0000256" key="4">
    <source>
        <dbReference type="ARBA" id="ARBA00022655"/>
    </source>
</evidence>
<keyword evidence="8" id="KW-0963">Cytoplasm</keyword>
<keyword evidence="3 8" id="KW-0436">Ligase</keyword>
<evidence type="ECO:0000256" key="6">
    <source>
        <dbReference type="ARBA" id="ARBA00022840"/>
    </source>
</evidence>
<dbReference type="NCBIfam" id="TIGR00018">
    <property type="entry name" value="panC"/>
    <property type="match status" value="1"/>
</dbReference>
<dbReference type="RefSeq" id="WP_011876551.1">
    <property type="nucleotide sequence ID" value="NC_009253.1"/>
</dbReference>
<dbReference type="EMBL" id="CP000612">
    <property type="protein sequence ID" value="ABO48710.1"/>
    <property type="molecule type" value="Genomic_DNA"/>
</dbReference>
<dbReference type="PANTHER" id="PTHR21299:SF1">
    <property type="entry name" value="PANTOATE--BETA-ALANINE LIGASE"/>
    <property type="match status" value="1"/>
</dbReference>
<dbReference type="CDD" id="cd00560">
    <property type="entry name" value="PanC"/>
    <property type="match status" value="1"/>
</dbReference>
<dbReference type="PANTHER" id="PTHR21299">
    <property type="entry name" value="CYTIDYLATE KINASE/PANTOATE-BETA-ALANINE LIGASE"/>
    <property type="match status" value="1"/>
</dbReference>
<feature type="binding site" evidence="8">
    <location>
        <position position="61"/>
    </location>
    <ligand>
        <name>(R)-pantoate</name>
        <dbReference type="ChEBI" id="CHEBI:15980"/>
    </ligand>
</feature>
<reference evidence="9 10" key="1">
    <citation type="submission" date="2007-03" db="EMBL/GenBank/DDBJ databases">
        <title>Complete sequence of Desulfotomaculum reducens MI-1.</title>
        <authorList>
            <consortium name="US DOE Joint Genome Institute"/>
            <person name="Copeland A."/>
            <person name="Lucas S."/>
            <person name="Lapidus A."/>
            <person name="Barry K."/>
            <person name="Detter J.C."/>
            <person name="Glavina del Rio T."/>
            <person name="Hammon N."/>
            <person name="Israni S."/>
            <person name="Dalin E."/>
            <person name="Tice H."/>
            <person name="Pitluck S."/>
            <person name="Sims D."/>
            <person name="Brettin T."/>
            <person name="Bruce D."/>
            <person name="Han C."/>
            <person name="Tapia R."/>
            <person name="Schmutz J."/>
            <person name="Larimer F."/>
            <person name="Land M."/>
            <person name="Hauser L."/>
            <person name="Kyrpides N."/>
            <person name="Kim E."/>
            <person name="Tebo B.M."/>
            <person name="Richardson P."/>
        </authorList>
    </citation>
    <scope>NUCLEOTIDE SEQUENCE [LARGE SCALE GENOMIC DNA]</scope>
    <source>
        <strain evidence="9 10">MI-1</strain>
    </source>
</reference>
<dbReference type="AlphaFoldDB" id="A4J0V7"/>
<dbReference type="InterPro" id="IPR003721">
    <property type="entry name" value="Pantoate_ligase"/>
</dbReference>
<evidence type="ECO:0000256" key="5">
    <source>
        <dbReference type="ARBA" id="ARBA00022741"/>
    </source>
</evidence>
<keyword evidence="4 8" id="KW-0566">Pantothenate biosynthesis</keyword>
<evidence type="ECO:0000256" key="3">
    <source>
        <dbReference type="ARBA" id="ARBA00022598"/>
    </source>
</evidence>
<dbReference type="GO" id="GO:0005524">
    <property type="term" value="F:ATP binding"/>
    <property type="evidence" value="ECO:0007669"/>
    <property type="project" value="UniProtKB-KW"/>
</dbReference>
<dbReference type="NCBIfam" id="TIGR00125">
    <property type="entry name" value="cyt_tran_rel"/>
    <property type="match status" value="1"/>
</dbReference>
<dbReference type="InterPro" id="IPR004821">
    <property type="entry name" value="Cyt_trans-like"/>
</dbReference>
<comment type="catalytic activity">
    <reaction evidence="7 8">
        <text>(R)-pantoate + beta-alanine + ATP = (R)-pantothenate + AMP + diphosphate + H(+)</text>
        <dbReference type="Rhea" id="RHEA:10912"/>
        <dbReference type="ChEBI" id="CHEBI:15378"/>
        <dbReference type="ChEBI" id="CHEBI:15980"/>
        <dbReference type="ChEBI" id="CHEBI:29032"/>
        <dbReference type="ChEBI" id="CHEBI:30616"/>
        <dbReference type="ChEBI" id="CHEBI:33019"/>
        <dbReference type="ChEBI" id="CHEBI:57966"/>
        <dbReference type="ChEBI" id="CHEBI:456215"/>
        <dbReference type="EC" id="6.3.2.1"/>
    </reaction>
</comment>
<evidence type="ECO:0000256" key="8">
    <source>
        <dbReference type="HAMAP-Rule" id="MF_00158"/>
    </source>
</evidence>
<dbReference type="InterPro" id="IPR014729">
    <property type="entry name" value="Rossmann-like_a/b/a_fold"/>
</dbReference>
<keyword evidence="5 8" id="KW-0547">Nucleotide-binding</keyword>
<dbReference type="Gene3D" id="3.30.1300.10">
    <property type="entry name" value="Pantoate-beta-alanine ligase, C-terminal domain"/>
    <property type="match status" value="1"/>
</dbReference>
<keyword evidence="6 8" id="KW-0067">ATP-binding</keyword>
<comment type="subunit">
    <text evidence="8">Homodimer.</text>
</comment>
<dbReference type="FunFam" id="3.40.50.620:FF:000013">
    <property type="entry name" value="Pantothenate synthetase"/>
    <property type="match status" value="1"/>
</dbReference>
<dbReference type="OrthoDB" id="9773087at2"/>
<feature type="binding site" evidence="8">
    <location>
        <position position="176"/>
    </location>
    <ligand>
        <name>ATP</name>
        <dbReference type="ChEBI" id="CHEBI:30616"/>
    </ligand>
</feature>
<feature type="binding site" evidence="8">
    <location>
        <begin position="30"/>
        <end position="37"/>
    </location>
    <ligand>
        <name>ATP</name>
        <dbReference type="ChEBI" id="CHEBI:30616"/>
    </ligand>
</feature>
<comment type="pathway">
    <text evidence="1 8">Cofactor biosynthesis; (R)-pantothenate biosynthesis; (R)-pantothenate from (R)-pantoate and beta-alanine: step 1/1.</text>
</comment>
<dbReference type="GO" id="GO:0004592">
    <property type="term" value="F:pantoate-beta-alanine ligase activity"/>
    <property type="evidence" value="ECO:0007669"/>
    <property type="project" value="UniProtKB-UniRule"/>
</dbReference>
<evidence type="ECO:0000313" key="9">
    <source>
        <dbReference type="EMBL" id="ABO48710.1"/>
    </source>
</evidence>
<dbReference type="Pfam" id="PF02569">
    <property type="entry name" value="Pantoate_ligase"/>
    <property type="match status" value="1"/>
</dbReference>
<dbReference type="Proteomes" id="UP000001556">
    <property type="component" value="Chromosome"/>
</dbReference>
<protein>
    <recommendedName>
        <fullName evidence="8">Pantothenate synthetase</fullName>
        <shortName evidence="8">PS</shortName>
        <ecNumber evidence="8">6.3.2.1</ecNumber>
    </recommendedName>
    <alternativeName>
        <fullName evidence="8">Pantoate--beta-alanine ligase</fullName>
    </alternativeName>
    <alternativeName>
        <fullName evidence="8">Pantoate-activating enzyme</fullName>
    </alternativeName>
</protein>
<comment type="subcellular location">
    <subcellularLocation>
        <location evidence="8">Cytoplasm</location>
    </subcellularLocation>
</comment>
<dbReference type="GO" id="GO:0015940">
    <property type="term" value="P:pantothenate biosynthetic process"/>
    <property type="evidence" value="ECO:0007669"/>
    <property type="project" value="UniProtKB-UniRule"/>
</dbReference>
<comment type="similarity">
    <text evidence="2 8">Belongs to the pantothenate synthetase family.</text>
</comment>
<dbReference type="eggNOG" id="COG0414">
    <property type="taxonomic scope" value="Bacteria"/>
</dbReference>
<dbReference type="UniPathway" id="UPA00028">
    <property type="reaction ID" value="UER00005"/>
</dbReference>
<dbReference type="GO" id="GO:0005829">
    <property type="term" value="C:cytosol"/>
    <property type="evidence" value="ECO:0007669"/>
    <property type="project" value="TreeGrafter"/>
</dbReference>
<accession>A4J0V7</accession>
<feature type="binding site" evidence="8">
    <location>
        <position position="153"/>
    </location>
    <ligand>
        <name>(R)-pantoate</name>
        <dbReference type="ChEBI" id="CHEBI:15980"/>
    </ligand>
</feature>
<dbReference type="FunFam" id="3.30.1300.10:FF:000001">
    <property type="entry name" value="Pantothenate synthetase"/>
    <property type="match status" value="1"/>
</dbReference>